<dbReference type="EMBL" id="CM042011">
    <property type="protein sequence ID" value="KAI3763904.1"/>
    <property type="molecule type" value="Genomic_DNA"/>
</dbReference>
<reference evidence="2" key="1">
    <citation type="journal article" date="2022" name="Mol. Ecol. Resour.">
        <title>The genomes of chicory, endive, great burdock and yacon provide insights into Asteraceae palaeo-polyploidization history and plant inulin production.</title>
        <authorList>
            <person name="Fan W."/>
            <person name="Wang S."/>
            <person name="Wang H."/>
            <person name="Wang A."/>
            <person name="Jiang F."/>
            <person name="Liu H."/>
            <person name="Zhao H."/>
            <person name="Xu D."/>
            <person name="Zhang Y."/>
        </authorList>
    </citation>
    <scope>NUCLEOTIDE SEQUENCE [LARGE SCALE GENOMIC DNA]</scope>
    <source>
        <strain evidence="2">cv. Punajuju</strain>
    </source>
</reference>
<keyword evidence="2" id="KW-1185">Reference proteome</keyword>
<name>A0ACB9EY78_CICIN</name>
<proteinExistence type="predicted"/>
<organism evidence="1 2">
    <name type="scientific">Cichorium intybus</name>
    <name type="common">Chicory</name>
    <dbReference type="NCBI Taxonomy" id="13427"/>
    <lineage>
        <taxon>Eukaryota</taxon>
        <taxon>Viridiplantae</taxon>
        <taxon>Streptophyta</taxon>
        <taxon>Embryophyta</taxon>
        <taxon>Tracheophyta</taxon>
        <taxon>Spermatophyta</taxon>
        <taxon>Magnoliopsida</taxon>
        <taxon>eudicotyledons</taxon>
        <taxon>Gunneridae</taxon>
        <taxon>Pentapetalae</taxon>
        <taxon>asterids</taxon>
        <taxon>campanulids</taxon>
        <taxon>Asterales</taxon>
        <taxon>Asteraceae</taxon>
        <taxon>Cichorioideae</taxon>
        <taxon>Cichorieae</taxon>
        <taxon>Cichoriinae</taxon>
        <taxon>Cichorium</taxon>
    </lineage>
</organism>
<reference evidence="1 2" key="2">
    <citation type="journal article" date="2022" name="Mol. Ecol. Resour.">
        <title>The genomes of chicory, endive, great burdock and yacon provide insights into Asteraceae paleo-polyploidization history and plant inulin production.</title>
        <authorList>
            <person name="Fan W."/>
            <person name="Wang S."/>
            <person name="Wang H."/>
            <person name="Wang A."/>
            <person name="Jiang F."/>
            <person name="Liu H."/>
            <person name="Zhao H."/>
            <person name="Xu D."/>
            <person name="Zhang Y."/>
        </authorList>
    </citation>
    <scope>NUCLEOTIDE SEQUENCE [LARGE SCALE GENOMIC DNA]</scope>
    <source>
        <strain evidence="2">cv. Punajuju</strain>
        <tissue evidence="1">Leaves</tissue>
    </source>
</reference>
<evidence type="ECO:0000313" key="2">
    <source>
        <dbReference type="Proteomes" id="UP001055811"/>
    </source>
</evidence>
<dbReference type="Proteomes" id="UP001055811">
    <property type="component" value="Linkage Group LG03"/>
</dbReference>
<gene>
    <name evidence="1" type="ORF">L2E82_13902</name>
</gene>
<sequence length="123" mass="13827">MKQGRIRDCGNSAINEADSEGVAGRDSRSDKFQWQVTIRSIELLIERVTEVQNDRTRDWSYTRSSSIWNCHACSQVKAQATKRGLSSNVYVGSALISMYAKCQKTGPARSVFDSLDEKKILFS</sequence>
<accession>A0ACB9EY78</accession>
<protein>
    <submittedName>
        <fullName evidence="1">Uncharacterized protein</fullName>
    </submittedName>
</protein>
<evidence type="ECO:0000313" key="1">
    <source>
        <dbReference type="EMBL" id="KAI3763904.1"/>
    </source>
</evidence>
<comment type="caution">
    <text evidence="1">The sequence shown here is derived from an EMBL/GenBank/DDBJ whole genome shotgun (WGS) entry which is preliminary data.</text>
</comment>